<evidence type="ECO:0000313" key="2">
    <source>
        <dbReference type="EMBL" id="KAK2587277.1"/>
    </source>
</evidence>
<organism evidence="2 3">
    <name type="scientific">Odynerus spinipes</name>
    <dbReference type="NCBI Taxonomy" id="1348599"/>
    <lineage>
        <taxon>Eukaryota</taxon>
        <taxon>Metazoa</taxon>
        <taxon>Ecdysozoa</taxon>
        <taxon>Arthropoda</taxon>
        <taxon>Hexapoda</taxon>
        <taxon>Insecta</taxon>
        <taxon>Pterygota</taxon>
        <taxon>Neoptera</taxon>
        <taxon>Endopterygota</taxon>
        <taxon>Hymenoptera</taxon>
        <taxon>Apocrita</taxon>
        <taxon>Aculeata</taxon>
        <taxon>Vespoidea</taxon>
        <taxon>Vespidae</taxon>
        <taxon>Eumeninae</taxon>
        <taxon>Odynerus</taxon>
    </lineage>
</organism>
<feature type="region of interest" description="Disordered" evidence="1">
    <location>
        <begin position="83"/>
        <end position="103"/>
    </location>
</feature>
<gene>
    <name evidence="2" type="ORF">KPH14_003007</name>
</gene>
<dbReference type="AlphaFoldDB" id="A0AAD9RWL3"/>
<accession>A0AAD9RWL3</accession>
<keyword evidence="3" id="KW-1185">Reference proteome</keyword>
<name>A0AAD9RWL3_9HYME</name>
<protein>
    <submittedName>
        <fullName evidence="2">Uncharacterized protein</fullName>
    </submittedName>
</protein>
<comment type="caution">
    <text evidence="2">The sequence shown here is derived from an EMBL/GenBank/DDBJ whole genome shotgun (WGS) entry which is preliminary data.</text>
</comment>
<evidence type="ECO:0000313" key="3">
    <source>
        <dbReference type="Proteomes" id="UP001258017"/>
    </source>
</evidence>
<sequence>MDQRAKKYSDIDYEEEDIIGQINKRFKQTKQGLIDDIASSIESVAKSTKSISENHAVFLEVNKALTLFLLETERKKKEINFAQTTSTSSVQERLENTSLEPTS</sequence>
<reference evidence="2" key="1">
    <citation type="submission" date="2021-08" db="EMBL/GenBank/DDBJ databases">
        <authorList>
            <person name="Misof B."/>
            <person name="Oliver O."/>
            <person name="Podsiadlowski L."/>
            <person name="Donath A."/>
            <person name="Peters R."/>
            <person name="Mayer C."/>
            <person name="Rust J."/>
            <person name="Gunkel S."/>
            <person name="Lesny P."/>
            <person name="Martin S."/>
            <person name="Oeyen J.P."/>
            <person name="Petersen M."/>
            <person name="Panagiotis P."/>
            <person name="Wilbrandt J."/>
            <person name="Tanja T."/>
        </authorList>
    </citation>
    <scope>NUCLEOTIDE SEQUENCE</scope>
    <source>
        <strain evidence="2">GBR_01_08_01A</strain>
        <tissue evidence="2">Thorax + abdomen</tissue>
    </source>
</reference>
<dbReference type="Proteomes" id="UP001258017">
    <property type="component" value="Unassembled WGS sequence"/>
</dbReference>
<evidence type="ECO:0000256" key="1">
    <source>
        <dbReference type="SAM" id="MobiDB-lite"/>
    </source>
</evidence>
<reference evidence="2" key="2">
    <citation type="journal article" date="2023" name="Commun. Biol.">
        <title>Intrasexual cuticular hydrocarbon dimorphism in a wasp sheds light on hydrocarbon biosynthesis genes in Hymenoptera.</title>
        <authorList>
            <person name="Moris V.C."/>
            <person name="Podsiadlowski L."/>
            <person name="Martin S."/>
            <person name="Oeyen J.P."/>
            <person name="Donath A."/>
            <person name="Petersen M."/>
            <person name="Wilbrandt J."/>
            <person name="Misof B."/>
            <person name="Liedtke D."/>
            <person name="Thamm M."/>
            <person name="Scheiner R."/>
            <person name="Schmitt T."/>
            <person name="Niehuis O."/>
        </authorList>
    </citation>
    <scope>NUCLEOTIDE SEQUENCE</scope>
    <source>
        <strain evidence="2">GBR_01_08_01A</strain>
    </source>
</reference>
<dbReference type="EMBL" id="JAIFRP010000007">
    <property type="protein sequence ID" value="KAK2587277.1"/>
    <property type="molecule type" value="Genomic_DNA"/>
</dbReference>
<proteinExistence type="predicted"/>